<keyword evidence="10" id="KW-1185">Reference proteome</keyword>
<dbReference type="InterPro" id="IPR029063">
    <property type="entry name" value="SAM-dependent_MTases_sf"/>
</dbReference>
<keyword evidence="5" id="KW-0949">S-adenosyl-L-methionine</keyword>
<dbReference type="GO" id="GO:0003677">
    <property type="term" value="F:DNA binding"/>
    <property type="evidence" value="ECO:0007669"/>
    <property type="project" value="InterPro"/>
</dbReference>
<feature type="domain" description="DNA methylase adenine-specific" evidence="8">
    <location>
        <begin position="158"/>
        <end position="457"/>
    </location>
</feature>
<evidence type="ECO:0000256" key="1">
    <source>
        <dbReference type="ARBA" id="ARBA00006594"/>
    </source>
</evidence>
<accession>A0AAP2DDI7</accession>
<dbReference type="InterPro" id="IPR051537">
    <property type="entry name" value="DNA_Adenine_Mtase"/>
</dbReference>
<name>A0AAP2DDI7_9BACT</name>
<dbReference type="Gene3D" id="3.40.50.150">
    <property type="entry name" value="Vaccinia Virus protein VP39"/>
    <property type="match status" value="1"/>
</dbReference>
<keyword evidence="3" id="KW-0489">Methyltransferase</keyword>
<evidence type="ECO:0000256" key="4">
    <source>
        <dbReference type="ARBA" id="ARBA00022679"/>
    </source>
</evidence>
<dbReference type="GO" id="GO:0009307">
    <property type="term" value="P:DNA restriction-modification system"/>
    <property type="evidence" value="ECO:0007669"/>
    <property type="project" value="UniProtKB-KW"/>
</dbReference>
<dbReference type="GO" id="GO:0032259">
    <property type="term" value="P:methylation"/>
    <property type="evidence" value="ECO:0007669"/>
    <property type="project" value="UniProtKB-KW"/>
</dbReference>
<evidence type="ECO:0000256" key="2">
    <source>
        <dbReference type="ARBA" id="ARBA00011900"/>
    </source>
</evidence>
<organism evidence="9 10">
    <name type="scientific">Dawidia soli</name>
    <dbReference type="NCBI Taxonomy" id="2782352"/>
    <lineage>
        <taxon>Bacteria</taxon>
        <taxon>Pseudomonadati</taxon>
        <taxon>Bacteroidota</taxon>
        <taxon>Cytophagia</taxon>
        <taxon>Cytophagales</taxon>
        <taxon>Chryseotaleaceae</taxon>
        <taxon>Dawidia</taxon>
    </lineage>
</organism>
<evidence type="ECO:0000313" key="9">
    <source>
        <dbReference type="EMBL" id="MBT1690166.1"/>
    </source>
</evidence>
<evidence type="ECO:0000256" key="6">
    <source>
        <dbReference type="ARBA" id="ARBA00022747"/>
    </source>
</evidence>
<dbReference type="PRINTS" id="PR00507">
    <property type="entry name" value="N12N6MTFRASE"/>
</dbReference>
<proteinExistence type="inferred from homology"/>
<dbReference type="Pfam" id="PF02384">
    <property type="entry name" value="N6_Mtase"/>
    <property type="match status" value="1"/>
</dbReference>
<dbReference type="GO" id="GO:0009007">
    <property type="term" value="F:site-specific DNA-methyltransferase (adenine-specific) activity"/>
    <property type="evidence" value="ECO:0007669"/>
    <property type="project" value="UniProtKB-EC"/>
</dbReference>
<comment type="similarity">
    <text evidence="1">Belongs to the N(4)/N(6)-methyltransferase family.</text>
</comment>
<dbReference type="PANTHER" id="PTHR42933">
    <property type="entry name" value="SLR6095 PROTEIN"/>
    <property type="match status" value="1"/>
</dbReference>
<comment type="catalytic activity">
    <reaction evidence="7">
        <text>a 2'-deoxyadenosine in DNA + S-adenosyl-L-methionine = an N(6)-methyl-2'-deoxyadenosine in DNA + S-adenosyl-L-homocysteine + H(+)</text>
        <dbReference type="Rhea" id="RHEA:15197"/>
        <dbReference type="Rhea" id="RHEA-COMP:12418"/>
        <dbReference type="Rhea" id="RHEA-COMP:12419"/>
        <dbReference type="ChEBI" id="CHEBI:15378"/>
        <dbReference type="ChEBI" id="CHEBI:57856"/>
        <dbReference type="ChEBI" id="CHEBI:59789"/>
        <dbReference type="ChEBI" id="CHEBI:90615"/>
        <dbReference type="ChEBI" id="CHEBI:90616"/>
        <dbReference type="EC" id="2.1.1.72"/>
    </reaction>
</comment>
<evidence type="ECO:0000256" key="5">
    <source>
        <dbReference type="ARBA" id="ARBA00022691"/>
    </source>
</evidence>
<evidence type="ECO:0000256" key="7">
    <source>
        <dbReference type="ARBA" id="ARBA00047942"/>
    </source>
</evidence>
<evidence type="ECO:0000259" key="8">
    <source>
        <dbReference type="Pfam" id="PF02384"/>
    </source>
</evidence>
<dbReference type="Proteomes" id="UP001319180">
    <property type="component" value="Unassembled WGS sequence"/>
</dbReference>
<dbReference type="EMBL" id="JAHESC010000057">
    <property type="protein sequence ID" value="MBT1690166.1"/>
    <property type="molecule type" value="Genomic_DNA"/>
</dbReference>
<protein>
    <recommendedName>
        <fullName evidence="2">site-specific DNA-methyltransferase (adenine-specific)</fullName>
        <ecNumber evidence="2">2.1.1.72</ecNumber>
    </recommendedName>
</protein>
<dbReference type="PANTHER" id="PTHR42933:SF3">
    <property type="entry name" value="TYPE I RESTRICTION ENZYME MJAVIII METHYLASE SUBUNIT"/>
    <property type="match status" value="1"/>
</dbReference>
<sequence>MDLARDRTPDGAARHRVLWRVYKRMAQAYTFPLSLQYTVALLLLRTISAGWHTQREIYRRQYGADSAQVARMMALYRFQLPEECSFEYLLRHRGDDDIATRVTAALRQADASNPETLHGIFRDVDFDDLKPGATGTAAETVRPILLYLSRPVFDTEAGTACQYLFEKLAPARENLHKALFVPPAVAHLVALLAAPRAGERICDPVCGYGALLIPTVLHTRTAQGRPSPDFAAYGQEHHDSGFRLARMHTHLYGLAGVRLEPASSITDPRFQEDGALTKFDVVVANLMLPLEHWGHTEARTDPHQRFRHGLPPKSKGDYAYVQHILATLAPGGRAVILVAQQMLSRAGAEAGIRRALVEANVIDAVVALPANLFPDTPVSTAVLILRPSRRRHGILFIDARQHYQPGRKQSVLQPEDITRITAAYVRYKDEQDVAVCVPPEKIARNNFNLTIAPYMHPEVPTATGGVALLQQELHRLDRELLQTRHALDALLTGLCDDCDNTPIPTVPYAYPPESEEIEDTHLPYGGMSADRFARAIRRVVPQASDRMVSAVGEGVRGVYHRRIIRDWETNADWQRETDGAIEHLLYTHALDEGLPLTAAARDAIRTACREIATRFLGRRHRA</sequence>
<dbReference type="SUPFAM" id="SSF53335">
    <property type="entry name" value="S-adenosyl-L-methionine-dependent methyltransferases"/>
    <property type="match status" value="1"/>
</dbReference>
<dbReference type="AlphaFoldDB" id="A0AAP2DDI7"/>
<reference evidence="9 10" key="1">
    <citation type="submission" date="2021-05" db="EMBL/GenBank/DDBJ databases">
        <title>A Polyphasic approach of four new species of the genus Ohtaekwangia: Ohtaekwangia histidinii sp. nov., Ohtaekwangia cretensis sp. nov., Ohtaekwangia indiensis sp. nov., Ohtaekwangia reichenbachii sp. nov. from diverse environment.</title>
        <authorList>
            <person name="Octaviana S."/>
        </authorList>
    </citation>
    <scope>NUCLEOTIDE SEQUENCE [LARGE SCALE GENOMIC DNA]</scope>
    <source>
        <strain evidence="9 10">PWU37</strain>
    </source>
</reference>
<comment type="caution">
    <text evidence="9">The sequence shown here is derived from an EMBL/GenBank/DDBJ whole genome shotgun (WGS) entry which is preliminary data.</text>
</comment>
<dbReference type="RefSeq" id="WP_254093385.1">
    <property type="nucleotide sequence ID" value="NZ_JAHESC010000057.1"/>
</dbReference>
<keyword evidence="4" id="KW-0808">Transferase</keyword>
<evidence type="ECO:0000313" key="10">
    <source>
        <dbReference type="Proteomes" id="UP001319180"/>
    </source>
</evidence>
<dbReference type="GO" id="GO:0008170">
    <property type="term" value="F:N-methyltransferase activity"/>
    <property type="evidence" value="ECO:0007669"/>
    <property type="project" value="InterPro"/>
</dbReference>
<dbReference type="InterPro" id="IPR003356">
    <property type="entry name" value="DNA_methylase_A-5"/>
</dbReference>
<gene>
    <name evidence="9" type="ORF">KK078_26615</name>
</gene>
<dbReference type="EC" id="2.1.1.72" evidence="2"/>
<keyword evidence="6" id="KW-0680">Restriction system</keyword>
<evidence type="ECO:0000256" key="3">
    <source>
        <dbReference type="ARBA" id="ARBA00022603"/>
    </source>
</evidence>